<evidence type="ECO:0000256" key="1">
    <source>
        <dbReference type="PROSITE-ProRule" id="PRU00285"/>
    </source>
</evidence>
<dbReference type="InterPro" id="IPR008978">
    <property type="entry name" value="HSP20-like_chaperone"/>
</dbReference>
<dbReference type="Proteomes" id="UP000239867">
    <property type="component" value="Chromosome"/>
</dbReference>
<gene>
    <name evidence="4" type="ORF">CAY53_09860</name>
</gene>
<dbReference type="InterPro" id="IPR002068">
    <property type="entry name" value="A-crystallin/Hsp20_dom"/>
</dbReference>
<dbReference type="EMBL" id="CP021255">
    <property type="protein sequence ID" value="AVD71733.1"/>
    <property type="molecule type" value="Genomic_DNA"/>
</dbReference>
<keyword evidence="5" id="KW-1185">Reference proteome</keyword>
<protein>
    <submittedName>
        <fullName evidence="4">Heat-shock protein Hsp20</fullName>
    </submittedName>
</protein>
<evidence type="ECO:0000256" key="2">
    <source>
        <dbReference type="RuleBase" id="RU003616"/>
    </source>
</evidence>
<dbReference type="Pfam" id="PF00011">
    <property type="entry name" value="HSP20"/>
    <property type="match status" value="1"/>
</dbReference>
<organism evidence="4 5">
    <name type="scientific">Desulfobulbus oralis</name>
    <dbReference type="NCBI Taxonomy" id="1986146"/>
    <lineage>
        <taxon>Bacteria</taxon>
        <taxon>Pseudomonadati</taxon>
        <taxon>Thermodesulfobacteriota</taxon>
        <taxon>Desulfobulbia</taxon>
        <taxon>Desulfobulbales</taxon>
        <taxon>Desulfobulbaceae</taxon>
        <taxon>Desulfobulbus</taxon>
    </lineage>
</organism>
<dbReference type="AlphaFoldDB" id="A0A2L1GPY0"/>
<accession>A0A2L1GPY0</accession>
<reference evidence="4 5" key="1">
    <citation type="journal article" date="2018" name="MBio">
        <title>Insights into the evolution of host association through the isolation and characterization of a novel human periodontal pathobiont, Desulfobulbus oralis.</title>
        <authorList>
            <person name="Cross K.L."/>
            <person name="Chirania P."/>
            <person name="Xiong W."/>
            <person name="Beall C.J."/>
            <person name="Elkins J.G."/>
            <person name="Giannone R.J."/>
            <person name="Griffen A.L."/>
            <person name="Guss A.M."/>
            <person name="Hettich R.L."/>
            <person name="Joshi S.S."/>
            <person name="Mokrzan E.M."/>
            <person name="Martin R.K."/>
            <person name="Zhulin I.B."/>
            <person name="Leys E.J."/>
            <person name="Podar M."/>
        </authorList>
    </citation>
    <scope>NUCLEOTIDE SEQUENCE [LARGE SCALE GENOMIC DNA]</scope>
    <source>
        <strain evidence="4 5">ORNL</strain>
    </source>
</reference>
<dbReference type="CDD" id="cd06464">
    <property type="entry name" value="ACD_sHsps-like"/>
    <property type="match status" value="1"/>
</dbReference>
<dbReference type="PANTHER" id="PTHR11527">
    <property type="entry name" value="HEAT-SHOCK PROTEIN 20 FAMILY MEMBER"/>
    <property type="match status" value="1"/>
</dbReference>
<dbReference type="Gene3D" id="2.60.40.790">
    <property type="match status" value="1"/>
</dbReference>
<comment type="similarity">
    <text evidence="1 2">Belongs to the small heat shock protein (HSP20) family.</text>
</comment>
<proteinExistence type="inferred from homology"/>
<sequence length="148" mass="16204">MDRFSKNVLKELAQMHLQQSGRVVRSMSIARMIPAGGSGWQPAVDIYEAEGAFLLYAEIAGATAETLEVAVDATSIHIRGLRQLADPPDIARVHQLEMELGPFARSLPLPGPVDLDAVRSTYKNGMLKVVLPKRRQNIKTTILIQSGD</sequence>
<dbReference type="RefSeq" id="WP_104936967.1">
    <property type="nucleotide sequence ID" value="NZ_CP021255.1"/>
</dbReference>
<dbReference type="KEGG" id="deo:CAY53_09860"/>
<feature type="domain" description="SHSP" evidence="3">
    <location>
        <begin position="35"/>
        <end position="147"/>
    </location>
</feature>
<dbReference type="InterPro" id="IPR031107">
    <property type="entry name" value="Small_HSP"/>
</dbReference>
<evidence type="ECO:0000313" key="5">
    <source>
        <dbReference type="Proteomes" id="UP000239867"/>
    </source>
</evidence>
<name>A0A2L1GPY0_9BACT</name>
<dbReference type="OrthoDB" id="9811615at2"/>
<evidence type="ECO:0000313" key="4">
    <source>
        <dbReference type="EMBL" id="AVD71733.1"/>
    </source>
</evidence>
<dbReference type="SUPFAM" id="SSF49764">
    <property type="entry name" value="HSP20-like chaperones"/>
    <property type="match status" value="1"/>
</dbReference>
<evidence type="ECO:0000259" key="3">
    <source>
        <dbReference type="PROSITE" id="PS01031"/>
    </source>
</evidence>
<dbReference type="PROSITE" id="PS01031">
    <property type="entry name" value="SHSP"/>
    <property type="match status" value="1"/>
</dbReference>